<name>A0ABZ1NMN6_STRVL</name>
<protein>
    <submittedName>
        <fullName evidence="2">Uncharacterized protein</fullName>
    </submittedName>
</protein>
<evidence type="ECO:0000256" key="1">
    <source>
        <dbReference type="SAM" id="MobiDB-lite"/>
    </source>
</evidence>
<sequence>MGVITQQIEARFQMPLTDLRRAVAAAPQANMEATGVVRWYGLLAEALDVLETAEAALVAVLGTEPGELDDPAMELAHQVNTAVAVRDGRALVVTYLLDPKVPGKRDPRGPAPAVLRGPALSTAPATVPGARAVPVRGGGWRDEREGEIQQPGRASGEGVRAT</sequence>
<evidence type="ECO:0000313" key="3">
    <source>
        <dbReference type="Proteomes" id="UP001341259"/>
    </source>
</evidence>
<gene>
    <name evidence="2" type="ORF">OHB29_05930</name>
</gene>
<organism evidence="2 3">
    <name type="scientific">Streptomyces violaceus</name>
    <name type="common">Streptomyces venezuelae</name>
    <dbReference type="NCBI Taxonomy" id="1936"/>
    <lineage>
        <taxon>Bacteria</taxon>
        <taxon>Bacillati</taxon>
        <taxon>Actinomycetota</taxon>
        <taxon>Actinomycetes</taxon>
        <taxon>Kitasatosporales</taxon>
        <taxon>Streptomycetaceae</taxon>
        <taxon>Streptomyces</taxon>
    </lineage>
</organism>
<proteinExistence type="predicted"/>
<accession>A0ABZ1NMN6</accession>
<dbReference type="EMBL" id="CP107906">
    <property type="protein sequence ID" value="WUG92592.1"/>
    <property type="molecule type" value="Genomic_DNA"/>
</dbReference>
<feature type="region of interest" description="Disordered" evidence="1">
    <location>
        <begin position="116"/>
        <end position="162"/>
    </location>
</feature>
<dbReference type="Proteomes" id="UP001341259">
    <property type="component" value="Chromosome"/>
</dbReference>
<reference evidence="2 3" key="1">
    <citation type="submission" date="2022-10" db="EMBL/GenBank/DDBJ databases">
        <title>The complete genomes of actinobacterial strains from the NBC collection.</title>
        <authorList>
            <person name="Joergensen T.S."/>
            <person name="Alvarez Arevalo M."/>
            <person name="Sterndorff E.B."/>
            <person name="Faurdal D."/>
            <person name="Vuksanovic O."/>
            <person name="Mourched A.-S."/>
            <person name="Charusanti P."/>
            <person name="Shaw S."/>
            <person name="Blin K."/>
            <person name="Weber T."/>
        </authorList>
    </citation>
    <scope>NUCLEOTIDE SEQUENCE [LARGE SCALE GENOMIC DNA]</scope>
    <source>
        <strain evidence="2 3">NBC_00456</strain>
    </source>
</reference>
<evidence type="ECO:0000313" key="2">
    <source>
        <dbReference type="EMBL" id="WUG92592.1"/>
    </source>
</evidence>
<dbReference type="RefSeq" id="WP_328337007.1">
    <property type="nucleotide sequence ID" value="NZ_CP107906.1"/>
</dbReference>
<keyword evidence="3" id="KW-1185">Reference proteome</keyword>